<evidence type="ECO:0000313" key="1">
    <source>
        <dbReference type="EMBL" id="KAJ3739888.1"/>
    </source>
</evidence>
<reference evidence="1 2" key="1">
    <citation type="journal article" date="2023" name="Proc. Natl. Acad. Sci. U.S.A.">
        <title>A global phylogenomic analysis of the shiitake genus Lentinula.</title>
        <authorList>
            <person name="Sierra-Patev S."/>
            <person name="Min B."/>
            <person name="Naranjo-Ortiz M."/>
            <person name="Looney B."/>
            <person name="Konkel Z."/>
            <person name="Slot J.C."/>
            <person name="Sakamoto Y."/>
            <person name="Steenwyk J.L."/>
            <person name="Rokas A."/>
            <person name="Carro J."/>
            <person name="Camarero S."/>
            <person name="Ferreira P."/>
            <person name="Molpeceres G."/>
            <person name="Ruiz-Duenas F.J."/>
            <person name="Serrano A."/>
            <person name="Henrissat B."/>
            <person name="Drula E."/>
            <person name="Hughes K.W."/>
            <person name="Mata J.L."/>
            <person name="Ishikawa N.K."/>
            <person name="Vargas-Isla R."/>
            <person name="Ushijima S."/>
            <person name="Smith C.A."/>
            <person name="Donoghue J."/>
            <person name="Ahrendt S."/>
            <person name="Andreopoulos W."/>
            <person name="He G."/>
            <person name="LaButti K."/>
            <person name="Lipzen A."/>
            <person name="Ng V."/>
            <person name="Riley R."/>
            <person name="Sandor L."/>
            <person name="Barry K."/>
            <person name="Martinez A.T."/>
            <person name="Xiao Y."/>
            <person name="Gibbons J.G."/>
            <person name="Terashima K."/>
            <person name="Grigoriev I.V."/>
            <person name="Hibbett D."/>
        </authorList>
    </citation>
    <scope>NUCLEOTIDE SEQUENCE [LARGE SCALE GENOMIC DNA]</scope>
    <source>
        <strain evidence="1 2">TFB7810</strain>
    </source>
</reference>
<keyword evidence="2" id="KW-1185">Reference proteome</keyword>
<evidence type="ECO:0008006" key="3">
    <source>
        <dbReference type="Google" id="ProtNLM"/>
    </source>
</evidence>
<dbReference type="AlphaFoldDB" id="A0A9W8TTS8"/>
<gene>
    <name evidence="1" type="ORF">DFH05DRAFT_1511441</name>
</gene>
<protein>
    <recommendedName>
        <fullName evidence="3">NACHT domain-containing protein</fullName>
    </recommendedName>
</protein>
<dbReference type="EMBL" id="JANVFU010000016">
    <property type="protein sequence ID" value="KAJ3739888.1"/>
    <property type="molecule type" value="Genomic_DNA"/>
</dbReference>
<name>A0A9W8TTS8_9AGAR</name>
<organism evidence="1 2">
    <name type="scientific">Lentinula detonsa</name>
    <dbReference type="NCBI Taxonomy" id="2804962"/>
    <lineage>
        <taxon>Eukaryota</taxon>
        <taxon>Fungi</taxon>
        <taxon>Dikarya</taxon>
        <taxon>Basidiomycota</taxon>
        <taxon>Agaricomycotina</taxon>
        <taxon>Agaricomycetes</taxon>
        <taxon>Agaricomycetidae</taxon>
        <taxon>Agaricales</taxon>
        <taxon>Marasmiineae</taxon>
        <taxon>Omphalotaceae</taxon>
        <taxon>Lentinula</taxon>
    </lineage>
</organism>
<accession>A0A9W8TTS8</accession>
<evidence type="ECO:0000313" key="2">
    <source>
        <dbReference type="Proteomes" id="UP001142393"/>
    </source>
</evidence>
<dbReference type="Proteomes" id="UP001142393">
    <property type="component" value="Unassembled WGS sequence"/>
</dbReference>
<sequence length="209" mass="23718">MIIDALDESGKREDDGPREKLLSLLFDRLHELPQCFHVFITSRPESDVMQYLQGQESLDTPAIQVQYMHNIKDTNGDIYKYVCYRMMKDTGSGALNEHQCKILAKRAGEFFQWADIVCTFVRGDGKGGISVPARFELFMGLNESSANKPPALDKVYEIILDDAFSVKDEYAMTGYRSIMSQVLAAFEPLSRATLQRLQTGHDKNTIIHK</sequence>
<proteinExistence type="predicted"/>
<comment type="caution">
    <text evidence="1">The sequence shown here is derived from an EMBL/GenBank/DDBJ whole genome shotgun (WGS) entry which is preliminary data.</text>
</comment>